<evidence type="ECO:0000313" key="1">
    <source>
        <dbReference type="EMBL" id="CEG40067.1"/>
    </source>
</evidence>
<dbReference type="AlphaFoldDB" id="A0A0N7L4Z7"/>
<keyword evidence="2" id="KW-1185">Reference proteome</keyword>
<sequence>MEKVLRKITLDRSTTSDFTPKSVAGSEKARPYKHVASHHPVFTQVNHGNMAAKLHRKDNPAEHETFERSRSDVLPISNCSEDEPTFPLSAKLGSI</sequence>
<dbReference type="Proteomes" id="UP000054928">
    <property type="component" value="Unassembled WGS sequence"/>
</dbReference>
<dbReference type="EMBL" id="CCYD01000468">
    <property type="protein sequence ID" value="CEG40067.1"/>
    <property type="molecule type" value="Genomic_DNA"/>
</dbReference>
<name>A0A0N7L4Z7_PLAHL</name>
<dbReference type="RefSeq" id="XP_024576436.1">
    <property type="nucleotide sequence ID" value="XM_024725684.1"/>
</dbReference>
<evidence type="ECO:0000313" key="2">
    <source>
        <dbReference type="Proteomes" id="UP000054928"/>
    </source>
</evidence>
<protein>
    <submittedName>
        <fullName evidence="1">Uncharacterized protein</fullName>
    </submittedName>
</protein>
<reference evidence="2" key="1">
    <citation type="submission" date="2014-09" db="EMBL/GenBank/DDBJ databases">
        <authorList>
            <person name="Sharma Rahul"/>
            <person name="Thines Marco"/>
        </authorList>
    </citation>
    <scope>NUCLEOTIDE SEQUENCE [LARGE SCALE GENOMIC DNA]</scope>
</reference>
<accession>A0A0N7L4Z7</accession>
<proteinExistence type="predicted"/>
<dbReference type="GeneID" id="36405343"/>
<organism evidence="1 2">
    <name type="scientific">Plasmopara halstedii</name>
    <name type="common">Downy mildew of sunflower</name>
    <dbReference type="NCBI Taxonomy" id="4781"/>
    <lineage>
        <taxon>Eukaryota</taxon>
        <taxon>Sar</taxon>
        <taxon>Stramenopiles</taxon>
        <taxon>Oomycota</taxon>
        <taxon>Peronosporomycetes</taxon>
        <taxon>Peronosporales</taxon>
        <taxon>Peronosporaceae</taxon>
        <taxon>Plasmopara</taxon>
    </lineage>
</organism>